<evidence type="ECO:0000256" key="7">
    <source>
        <dbReference type="SAM" id="Phobius"/>
    </source>
</evidence>
<dbReference type="PANTHER" id="PTHR43744:SF9">
    <property type="entry name" value="POLYGALACTURONAN_RHAMNOGALACTURONAN TRANSPORT SYSTEM PERMEASE PROTEIN YTCP"/>
    <property type="match status" value="1"/>
</dbReference>
<feature type="transmembrane region" description="Helical" evidence="7">
    <location>
        <begin position="68"/>
        <end position="88"/>
    </location>
</feature>
<feature type="non-terminal residue" evidence="8">
    <location>
        <position position="1"/>
    </location>
</feature>
<keyword evidence="2" id="KW-0813">Transport</keyword>
<evidence type="ECO:0000256" key="2">
    <source>
        <dbReference type="ARBA" id="ARBA00022448"/>
    </source>
</evidence>
<keyword evidence="4 7" id="KW-0812">Transmembrane</keyword>
<comment type="subcellular location">
    <subcellularLocation>
        <location evidence="1">Cell membrane</location>
        <topology evidence="1">Multi-pass membrane protein</topology>
    </subcellularLocation>
</comment>
<dbReference type="InterPro" id="IPR035906">
    <property type="entry name" value="MetI-like_sf"/>
</dbReference>
<dbReference type="SUPFAM" id="SSF161098">
    <property type="entry name" value="MetI-like"/>
    <property type="match status" value="1"/>
</dbReference>
<proteinExistence type="predicted"/>
<keyword evidence="5 7" id="KW-1133">Transmembrane helix</keyword>
<reference evidence="8" key="2">
    <citation type="submission" date="2021-04" db="EMBL/GenBank/DDBJ databases">
        <authorList>
            <person name="Gilroy R."/>
        </authorList>
    </citation>
    <scope>NUCLEOTIDE SEQUENCE</scope>
    <source>
        <strain evidence="8">ChiBcec1-1630</strain>
    </source>
</reference>
<dbReference type="EMBL" id="DWVS01000167">
    <property type="protein sequence ID" value="HJC87676.1"/>
    <property type="molecule type" value="Genomic_DNA"/>
</dbReference>
<keyword evidence="3" id="KW-1003">Cell membrane</keyword>
<dbReference type="Gene3D" id="1.10.3720.10">
    <property type="entry name" value="MetI-like"/>
    <property type="match status" value="1"/>
</dbReference>
<organism evidence="8 9">
    <name type="scientific">Candidatus Eisenbergiella intestinigallinarum</name>
    <dbReference type="NCBI Taxonomy" id="2838549"/>
    <lineage>
        <taxon>Bacteria</taxon>
        <taxon>Bacillati</taxon>
        <taxon>Bacillota</taxon>
        <taxon>Clostridia</taxon>
        <taxon>Lachnospirales</taxon>
        <taxon>Lachnospiraceae</taxon>
        <taxon>Eisenbergiella</taxon>
    </lineage>
</organism>
<evidence type="ECO:0000313" key="8">
    <source>
        <dbReference type="EMBL" id="HJC87676.1"/>
    </source>
</evidence>
<comment type="caution">
    <text evidence="8">The sequence shown here is derived from an EMBL/GenBank/DDBJ whole genome shotgun (WGS) entry which is preliminary data.</text>
</comment>
<evidence type="ECO:0000256" key="4">
    <source>
        <dbReference type="ARBA" id="ARBA00022692"/>
    </source>
</evidence>
<sequence length="103" mass="11776">IALYYAVGRWNDFYNSLVYITNSDYYSLQQILRNILLESQNALSAINGDTMSSEEIAYFMRRAYLAEAMKYAIIFVSSLPMLLIYPLVQKHFVKGVMVGSVKG</sequence>
<dbReference type="Proteomes" id="UP000823922">
    <property type="component" value="Unassembled WGS sequence"/>
</dbReference>
<keyword evidence="6 7" id="KW-0472">Membrane</keyword>
<evidence type="ECO:0000256" key="5">
    <source>
        <dbReference type="ARBA" id="ARBA00022989"/>
    </source>
</evidence>
<dbReference type="GO" id="GO:0005886">
    <property type="term" value="C:plasma membrane"/>
    <property type="evidence" value="ECO:0007669"/>
    <property type="project" value="UniProtKB-SubCell"/>
</dbReference>
<accession>A0A9D2QHH0</accession>
<evidence type="ECO:0000256" key="3">
    <source>
        <dbReference type="ARBA" id="ARBA00022475"/>
    </source>
</evidence>
<evidence type="ECO:0000256" key="6">
    <source>
        <dbReference type="ARBA" id="ARBA00023136"/>
    </source>
</evidence>
<evidence type="ECO:0000256" key="1">
    <source>
        <dbReference type="ARBA" id="ARBA00004651"/>
    </source>
</evidence>
<protein>
    <submittedName>
        <fullName evidence="8">Carbohydrate ABC transporter permease</fullName>
    </submittedName>
</protein>
<name>A0A9D2QHH0_9FIRM</name>
<dbReference type="PANTHER" id="PTHR43744">
    <property type="entry name" value="ABC TRANSPORTER PERMEASE PROTEIN MG189-RELATED-RELATED"/>
    <property type="match status" value="1"/>
</dbReference>
<reference evidence="8" key="1">
    <citation type="journal article" date="2021" name="PeerJ">
        <title>Extensive microbial diversity within the chicken gut microbiome revealed by metagenomics and culture.</title>
        <authorList>
            <person name="Gilroy R."/>
            <person name="Ravi A."/>
            <person name="Getino M."/>
            <person name="Pursley I."/>
            <person name="Horton D.L."/>
            <person name="Alikhan N.F."/>
            <person name="Baker D."/>
            <person name="Gharbi K."/>
            <person name="Hall N."/>
            <person name="Watson M."/>
            <person name="Adriaenssens E.M."/>
            <person name="Foster-Nyarko E."/>
            <person name="Jarju S."/>
            <person name="Secka A."/>
            <person name="Antonio M."/>
            <person name="Oren A."/>
            <person name="Chaudhuri R.R."/>
            <person name="La Ragione R."/>
            <person name="Hildebrand F."/>
            <person name="Pallen M.J."/>
        </authorList>
    </citation>
    <scope>NUCLEOTIDE SEQUENCE</scope>
    <source>
        <strain evidence="8">ChiBcec1-1630</strain>
    </source>
</reference>
<gene>
    <name evidence="8" type="ORF">H9926_06655</name>
</gene>
<evidence type="ECO:0000313" key="9">
    <source>
        <dbReference type="Proteomes" id="UP000823922"/>
    </source>
</evidence>
<dbReference type="AlphaFoldDB" id="A0A9D2QHH0"/>